<comment type="subcellular location">
    <subcellularLocation>
        <location evidence="1">Cell membrane</location>
        <topology evidence="1">Lipid-anchor</topology>
    </subcellularLocation>
</comment>
<dbReference type="PROSITE" id="PS50983">
    <property type="entry name" value="FE_B12_PBP"/>
    <property type="match status" value="1"/>
</dbReference>
<evidence type="ECO:0000256" key="4">
    <source>
        <dbReference type="ARBA" id="ARBA00022729"/>
    </source>
</evidence>
<accession>A0A268NXT1</accession>
<organism evidence="6 7">
    <name type="scientific">Shouchella clausii</name>
    <name type="common">Alkalihalobacillus clausii</name>
    <dbReference type="NCBI Taxonomy" id="79880"/>
    <lineage>
        <taxon>Bacteria</taxon>
        <taxon>Bacillati</taxon>
        <taxon>Bacillota</taxon>
        <taxon>Bacilli</taxon>
        <taxon>Bacillales</taxon>
        <taxon>Bacillaceae</taxon>
        <taxon>Shouchella</taxon>
    </lineage>
</organism>
<reference evidence="6 7" key="1">
    <citation type="submission" date="2017-07" db="EMBL/GenBank/DDBJ databases">
        <title>Isolation and whole genome analysis of endospore-forming bacteria from heroin.</title>
        <authorList>
            <person name="Kalinowski J."/>
            <person name="Ahrens B."/>
            <person name="Al-Dilaimi A."/>
            <person name="Winkler A."/>
            <person name="Wibberg D."/>
            <person name="Schleenbecker U."/>
            <person name="Ruckert C."/>
            <person name="Wolfel R."/>
            <person name="Grass G."/>
        </authorList>
    </citation>
    <scope>NUCLEOTIDE SEQUENCE [LARGE SCALE GENOMIC DNA]</scope>
    <source>
        <strain evidence="6 7">7539</strain>
    </source>
</reference>
<dbReference type="GO" id="GO:0030288">
    <property type="term" value="C:outer membrane-bounded periplasmic space"/>
    <property type="evidence" value="ECO:0007669"/>
    <property type="project" value="TreeGrafter"/>
</dbReference>
<dbReference type="AlphaFoldDB" id="A0A268NXT1"/>
<dbReference type="InterPro" id="IPR051313">
    <property type="entry name" value="Bact_iron-sidero_bind"/>
</dbReference>
<dbReference type="GO" id="GO:0005886">
    <property type="term" value="C:plasma membrane"/>
    <property type="evidence" value="ECO:0007669"/>
    <property type="project" value="UniProtKB-SubCell"/>
</dbReference>
<keyword evidence="4" id="KW-0732">Signal</keyword>
<dbReference type="Gene3D" id="3.40.50.1980">
    <property type="entry name" value="Nitrogenase molybdenum iron protein domain"/>
    <property type="match status" value="2"/>
</dbReference>
<dbReference type="Pfam" id="PF01497">
    <property type="entry name" value="Peripla_BP_2"/>
    <property type="match status" value="1"/>
</dbReference>
<evidence type="ECO:0000313" key="6">
    <source>
        <dbReference type="EMBL" id="PAE87870.1"/>
    </source>
</evidence>
<keyword evidence="3" id="KW-0813">Transport</keyword>
<proteinExistence type="inferred from homology"/>
<comment type="similarity">
    <text evidence="2">Belongs to the bacterial solute-binding protein 8 family.</text>
</comment>
<dbReference type="RefSeq" id="WP_035204831.1">
    <property type="nucleotide sequence ID" value="NZ_BOQQ01000009.1"/>
</dbReference>
<dbReference type="PROSITE" id="PS51257">
    <property type="entry name" value="PROKAR_LIPOPROTEIN"/>
    <property type="match status" value="1"/>
</dbReference>
<evidence type="ECO:0000256" key="5">
    <source>
        <dbReference type="SAM" id="MobiDB-lite"/>
    </source>
</evidence>
<feature type="compositionally biased region" description="Polar residues" evidence="5">
    <location>
        <begin position="23"/>
        <end position="37"/>
    </location>
</feature>
<evidence type="ECO:0000256" key="1">
    <source>
        <dbReference type="ARBA" id="ARBA00004193"/>
    </source>
</evidence>
<evidence type="ECO:0000256" key="2">
    <source>
        <dbReference type="ARBA" id="ARBA00008814"/>
    </source>
</evidence>
<comment type="caution">
    <text evidence="6">The sequence shown here is derived from an EMBL/GenBank/DDBJ whole genome shotgun (WGS) entry which is preliminary data.</text>
</comment>
<protein>
    <submittedName>
        <fullName evidence="6">Uncharacterized protein</fullName>
    </submittedName>
</protein>
<gene>
    <name evidence="6" type="ORF">CHH72_16275</name>
</gene>
<sequence>MKSRNLVTACMATALLLGACQSENENSSDAGSASEPKTVTDGVGNEVTIPNKPERIIGSYLEDPLVTLGVTPVVQWSVASRESTQVYLEEYLEGIDPIDSVLPLEAVMDAEPDLIFAPGETSLQSGDYEQYNSIAPTYVLDQETADDWRAALTEIGEVLGLEDKAAEALATYDARVAEVKEALNEKIGDSKVAAVWVIGGDFYVVAPDVASGAVLFEDLELEPANAIANLPEDAGAHWNPISREALAELDADYLFLVDGDPDTIESLKSEAIWSGIPAVEQGNVFEVSGKSSWLYNGYQANMQTIDSVYEHIIGE</sequence>
<dbReference type="Proteomes" id="UP000216207">
    <property type="component" value="Unassembled WGS sequence"/>
</dbReference>
<dbReference type="GO" id="GO:1901678">
    <property type="term" value="P:iron coordination entity transport"/>
    <property type="evidence" value="ECO:0007669"/>
    <property type="project" value="UniProtKB-ARBA"/>
</dbReference>
<evidence type="ECO:0000313" key="7">
    <source>
        <dbReference type="Proteomes" id="UP000216207"/>
    </source>
</evidence>
<evidence type="ECO:0000256" key="3">
    <source>
        <dbReference type="ARBA" id="ARBA00022448"/>
    </source>
</evidence>
<dbReference type="InterPro" id="IPR002491">
    <property type="entry name" value="ABC_transptr_periplasmic_BD"/>
</dbReference>
<name>A0A268NXT1_SHOCL</name>
<dbReference type="SUPFAM" id="SSF53807">
    <property type="entry name" value="Helical backbone' metal receptor"/>
    <property type="match status" value="1"/>
</dbReference>
<dbReference type="PANTHER" id="PTHR30532:SF1">
    <property type="entry name" value="IRON(3+)-HYDROXAMATE-BINDING PROTEIN FHUD"/>
    <property type="match status" value="1"/>
</dbReference>
<dbReference type="PANTHER" id="PTHR30532">
    <property type="entry name" value="IRON III DICITRATE-BINDING PERIPLASMIC PROTEIN"/>
    <property type="match status" value="1"/>
</dbReference>
<dbReference type="EMBL" id="NPCC01000027">
    <property type="protein sequence ID" value="PAE87870.1"/>
    <property type="molecule type" value="Genomic_DNA"/>
</dbReference>
<feature type="region of interest" description="Disordered" evidence="5">
    <location>
        <begin position="23"/>
        <end position="47"/>
    </location>
</feature>